<dbReference type="AlphaFoldDB" id="A0AAX2GVM0"/>
<dbReference type="EMBL" id="LT906449">
    <property type="protein sequence ID" value="SNV04943.1"/>
    <property type="molecule type" value="Genomic_DNA"/>
</dbReference>
<sequence>MSKNQTTAPIANVSNEVHSEAAASILELLPKVERIGSELETKVYNLNSTKKHLFNLLSEAIGKLPDEHQMDLLPFVWQLMTIDGVLSECITPRDFCNLEDFIYYTKELLTLSNI</sequence>
<reference evidence="1 3" key="1">
    <citation type="submission" date="2016-02" db="EMBL/GenBank/DDBJ databases">
        <authorList>
            <person name="Holder M.E."/>
            <person name="Ajami N.J."/>
            <person name="Petrosino J.F."/>
        </authorList>
    </citation>
    <scope>NUCLEOTIDE SEQUENCE [LARGE SCALE GENOMIC DNA]</scope>
    <source>
        <strain evidence="1 3">CCUG 32990</strain>
    </source>
</reference>
<reference evidence="2 4" key="2">
    <citation type="submission" date="2017-06" db="EMBL/GenBank/DDBJ databases">
        <authorList>
            <consortium name="Pathogen Informatics"/>
        </authorList>
    </citation>
    <scope>NUCLEOTIDE SEQUENCE [LARGE SCALE GENOMIC DNA]</scope>
    <source>
        <strain evidence="2 4">NCTC12947</strain>
    </source>
</reference>
<evidence type="ECO:0000313" key="2">
    <source>
        <dbReference type="EMBL" id="SNV04943.1"/>
    </source>
</evidence>
<keyword evidence="3" id="KW-1185">Reference proteome</keyword>
<name>A0AAX2GVM0_9FLAO</name>
<evidence type="ECO:0000313" key="1">
    <source>
        <dbReference type="EMBL" id="AMD85110.1"/>
    </source>
</evidence>
<dbReference type="Proteomes" id="UP000215539">
    <property type="component" value="Chromosome 1"/>
</dbReference>
<evidence type="ECO:0000313" key="4">
    <source>
        <dbReference type="Proteomes" id="UP000215539"/>
    </source>
</evidence>
<dbReference type="Proteomes" id="UP000065822">
    <property type="component" value="Chromosome"/>
</dbReference>
<dbReference type="RefSeq" id="WP_066429199.1">
    <property type="nucleotide sequence ID" value="NZ_CP014227.1"/>
</dbReference>
<dbReference type="KEGG" id="chg:AXF12_06005"/>
<dbReference type="EMBL" id="CP014227">
    <property type="protein sequence ID" value="AMD85110.1"/>
    <property type="molecule type" value="Genomic_DNA"/>
</dbReference>
<protein>
    <submittedName>
        <fullName evidence="2">Uncharacterized protein</fullName>
    </submittedName>
</protein>
<accession>A0AAX2GVM0</accession>
<gene>
    <name evidence="1" type="ORF">AXF12_06005</name>
    <name evidence="2" type="ORF">SAMEA44541418_00515</name>
</gene>
<organism evidence="2 4">
    <name type="scientific">Capnocytophaga haemolytica</name>
    <dbReference type="NCBI Taxonomy" id="45243"/>
    <lineage>
        <taxon>Bacteria</taxon>
        <taxon>Pseudomonadati</taxon>
        <taxon>Bacteroidota</taxon>
        <taxon>Flavobacteriia</taxon>
        <taxon>Flavobacteriales</taxon>
        <taxon>Flavobacteriaceae</taxon>
        <taxon>Capnocytophaga</taxon>
    </lineage>
</organism>
<evidence type="ECO:0000313" key="3">
    <source>
        <dbReference type="Proteomes" id="UP000065822"/>
    </source>
</evidence>
<proteinExistence type="predicted"/>